<dbReference type="InterPro" id="IPR051693">
    <property type="entry name" value="UPF0046_metallophosphoest"/>
</dbReference>
<feature type="domain" description="Calcineurin-like phosphoesterase" evidence="1">
    <location>
        <begin position="3"/>
        <end position="75"/>
    </location>
</feature>
<dbReference type="Pfam" id="PF00149">
    <property type="entry name" value="Metallophos"/>
    <property type="match status" value="1"/>
</dbReference>
<dbReference type="GeneID" id="87866230"/>
<dbReference type="PANTHER" id="PTHR12905:SF0">
    <property type="entry name" value="CALCINEURIN-LIKE PHOSPHOESTERASE DOMAIN-CONTAINING PROTEIN"/>
    <property type="match status" value="1"/>
</dbReference>
<dbReference type="InterPro" id="IPR004843">
    <property type="entry name" value="Calcineurin-like_PHP"/>
</dbReference>
<reference evidence="2" key="2">
    <citation type="submission" date="2023-06" db="EMBL/GenBank/DDBJ databases">
        <authorList>
            <consortium name="Lawrence Berkeley National Laboratory"/>
            <person name="Haridas S."/>
            <person name="Hensen N."/>
            <person name="Bonometti L."/>
            <person name="Westerberg I."/>
            <person name="Brannstrom I.O."/>
            <person name="Guillou S."/>
            <person name="Cros-Aarteil S."/>
            <person name="Calhoun S."/>
            <person name="Kuo A."/>
            <person name="Mondo S."/>
            <person name="Pangilinan J."/>
            <person name="Riley R."/>
            <person name="Labutti K."/>
            <person name="Andreopoulos B."/>
            <person name="Lipzen A."/>
            <person name="Chen C."/>
            <person name="Yanf M."/>
            <person name="Daum C."/>
            <person name="Ng V."/>
            <person name="Clum A."/>
            <person name="Steindorff A."/>
            <person name="Ohm R."/>
            <person name="Martin F."/>
            <person name="Silar P."/>
            <person name="Natvig D."/>
            <person name="Lalanne C."/>
            <person name="Gautier V."/>
            <person name="Ament-Velasquez S.L."/>
            <person name="Kruys A."/>
            <person name="Hutchinson M.I."/>
            <person name="Powell A.J."/>
            <person name="Barry K."/>
            <person name="Miller A.N."/>
            <person name="Grigoriev I.V."/>
            <person name="Debuchy R."/>
            <person name="Gladieux P."/>
            <person name="Thoren M.H."/>
            <person name="Johannesson H."/>
        </authorList>
    </citation>
    <scope>NUCLEOTIDE SEQUENCE</scope>
    <source>
        <strain evidence="2">CBS 560.94</strain>
    </source>
</reference>
<name>A0AAE0MUH7_9PEZI</name>
<sequence length="322" mass="35097">MPVDVAIHCGDLTQESTLSEFTSALALLKAIKAPLKLVIPGNHDFTLDDAVYKAKITETTTKLGVKLEEIYEVYGKVGQARQLLEETKEKDGIFLLDEGRHDFALSNGAALSVYASPYTPSSPDDDDDCFVGQQGKGKGNWGFQYTKSEGHVFDIRYTPDVVITHGPPLGVLDDVTASSSSTKTTRALGCPSLFAAVGMARPRLHCFGHVHAGWGAKFVSWRDRPAWLDMEGGQLPSHFTNIDNEESVVIETLAGFGNEESVVVETLAGFDNEESVVIKTLAGLRMGMWDSPEVLEEQRVKVATTPLPQEFKLLPTSEIVPL</sequence>
<dbReference type="PANTHER" id="PTHR12905">
    <property type="entry name" value="METALLOPHOSPHOESTERASE"/>
    <property type="match status" value="1"/>
</dbReference>
<accession>A0AAE0MUH7</accession>
<proteinExistence type="predicted"/>
<dbReference type="SUPFAM" id="SSF56300">
    <property type="entry name" value="Metallo-dependent phosphatases"/>
    <property type="match status" value="1"/>
</dbReference>
<keyword evidence="3" id="KW-1185">Reference proteome</keyword>
<evidence type="ECO:0000259" key="1">
    <source>
        <dbReference type="Pfam" id="PF00149"/>
    </source>
</evidence>
<dbReference type="InterPro" id="IPR029052">
    <property type="entry name" value="Metallo-depent_PP-like"/>
</dbReference>
<gene>
    <name evidence="2" type="ORF">B0H65DRAFT_537615</name>
</gene>
<organism evidence="2 3">
    <name type="scientific">Neurospora tetraspora</name>
    <dbReference type="NCBI Taxonomy" id="94610"/>
    <lineage>
        <taxon>Eukaryota</taxon>
        <taxon>Fungi</taxon>
        <taxon>Dikarya</taxon>
        <taxon>Ascomycota</taxon>
        <taxon>Pezizomycotina</taxon>
        <taxon>Sordariomycetes</taxon>
        <taxon>Sordariomycetidae</taxon>
        <taxon>Sordariales</taxon>
        <taxon>Sordariaceae</taxon>
        <taxon>Neurospora</taxon>
    </lineage>
</organism>
<dbReference type="GO" id="GO:0016787">
    <property type="term" value="F:hydrolase activity"/>
    <property type="evidence" value="ECO:0007669"/>
    <property type="project" value="InterPro"/>
</dbReference>
<evidence type="ECO:0000313" key="3">
    <source>
        <dbReference type="Proteomes" id="UP001278500"/>
    </source>
</evidence>
<protein>
    <submittedName>
        <fullName evidence="2">Metallo-dependent phosphatase-like protein</fullName>
    </submittedName>
</protein>
<dbReference type="Proteomes" id="UP001278500">
    <property type="component" value="Unassembled WGS sequence"/>
</dbReference>
<dbReference type="AlphaFoldDB" id="A0AAE0MUH7"/>
<reference evidence="2" key="1">
    <citation type="journal article" date="2023" name="Mol. Phylogenet. Evol.">
        <title>Genome-scale phylogeny and comparative genomics of the fungal order Sordariales.</title>
        <authorList>
            <person name="Hensen N."/>
            <person name="Bonometti L."/>
            <person name="Westerberg I."/>
            <person name="Brannstrom I.O."/>
            <person name="Guillou S."/>
            <person name="Cros-Aarteil S."/>
            <person name="Calhoun S."/>
            <person name="Haridas S."/>
            <person name="Kuo A."/>
            <person name="Mondo S."/>
            <person name="Pangilinan J."/>
            <person name="Riley R."/>
            <person name="LaButti K."/>
            <person name="Andreopoulos B."/>
            <person name="Lipzen A."/>
            <person name="Chen C."/>
            <person name="Yan M."/>
            <person name="Daum C."/>
            <person name="Ng V."/>
            <person name="Clum A."/>
            <person name="Steindorff A."/>
            <person name="Ohm R.A."/>
            <person name="Martin F."/>
            <person name="Silar P."/>
            <person name="Natvig D.O."/>
            <person name="Lalanne C."/>
            <person name="Gautier V."/>
            <person name="Ament-Velasquez S.L."/>
            <person name="Kruys A."/>
            <person name="Hutchinson M.I."/>
            <person name="Powell A.J."/>
            <person name="Barry K."/>
            <person name="Miller A.N."/>
            <person name="Grigoriev I.V."/>
            <person name="Debuchy R."/>
            <person name="Gladieux P."/>
            <person name="Hiltunen Thoren M."/>
            <person name="Johannesson H."/>
        </authorList>
    </citation>
    <scope>NUCLEOTIDE SEQUENCE</scope>
    <source>
        <strain evidence="2">CBS 560.94</strain>
    </source>
</reference>
<evidence type="ECO:0000313" key="2">
    <source>
        <dbReference type="EMBL" id="KAK3351533.1"/>
    </source>
</evidence>
<comment type="caution">
    <text evidence="2">The sequence shown here is derived from an EMBL/GenBank/DDBJ whole genome shotgun (WGS) entry which is preliminary data.</text>
</comment>
<dbReference type="Gene3D" id="3.60.21.10">
    <property type="match status" value="1"/>
</dbReference>
<dbReference type="RefSeq" id="XP_062684828.1">
    <property type="nucleotide sequence ID" value="XM_062829076.1"/>
</dbReference>
<dbReference type="EMBL" id="JAUEPP010000002">
    <property type="protein sequence ID" value="KAK3351533.1"/>
    <property type="molecule type" value="Genomic_DNA"/>
</dbReference>